<dbReference type="InterPro" id="IPR039058">
    <property type="entry name" value="Yippee_fam"/>
</dbReference>
<keyword evidence="3" id="KW-0862">Zinc</keyword>
<protein>
    <recommendedName>
        <fullName evidence="4">Protein yippee-like</fullName>
    </recommendedName>
</protein>
<dbReference type="GO" id="GO:0046872">
    <property type="term" value="F:metal ion binding"/>
    <property type="evidence" value="ECO:0007669"/>
    <property type="project" value="UniProtKB-KW"/>
</dbReference>
<dbReference type="PROSITE" id="PS51792">
    <property type="entry name" value="YIPPEE"/>
    <property type="match status" value="1"/>
</dbReference>
<evidence type="ECO:0000256" key="1">
    <source>
        <dbReference type="ARBA" id="ARBA00005613"/>
    </source>
</evidence>
<gene>
    <name evidence="6" type="ORF">CFOL_v3_22401</name>
</gene>
<comment type="similarity">
    <text evidence="1 4">Belongs to the yippee family.</text>
</comment>
<dbReference type="InterPro" id="IPR034751">
    <property type="entry name" value="Yippee"/>
</dbReference>
<proteinExistence type="inferred from homology"/>
<organism evidence="6 7">
    <name type="scientific">Cephalotus follicularis</name>
    <name type="common">Albany pitcher plant</name>
    <dbReference type="NCBI Taxonomy" id="3775"/>
    <lineage>
        <taxon>Eukaryota</taxon>
        <taxon>Viridiplantae</taxon>
        <taxon>Streptophyta</taxon>
        <taxon>Embryophyta</taxon>
        <taxon>Tracheophyta</taxon>
        <taxon>Spermatophyta</taxon>
        <taxon>Magnoliopsida</taxon>
        <taxon>eudicotyledons</taxon>
        <taxon>Gunneridae</taxon>
        <taxon>Pentapetalae</taxon>
        <taxon>rosids</taxon>
        <taxon>fabids</taxon>
        <taxon>Oxalidales</taxon>
        <taxon>Cephalotaceae</taxon>
        <taxon>Cephalotus</taxon>
    </lineage>
</organism>
<dbReference type="InterPro" id="IPR004910">
    <property type="entry name" value="Yippee/Mis18/Cereblon"/>
</dbReference>
<dbReference type="AlphaFoldDB" id="A0A1Q3CF99"/>
<dbReference type="PANTHER" id="PTHR13848">
    <property type="entry name" value="PROTEIN YIPPEE-LIKE CG15309-RELATED"/>
    <property type="match status" value="1"/>
</dbReference>
<feature type="domain" description="Yippee" evidence="5">
    <location>
        <begin position="12"/>
        <end position="109"/>
    </location>
</feature>
<evidence type="ECO:0000259" key="5">
    <source>
        <dbReference type="PROSITE" id="PS51792"/>
    </source>
</evidence>
<evidence type="ECO:0000313" key="6">
    <source>
        <dbReference type="EMBL" id="GAV78936.1"/>
    </source>
</evidence>
<evidence type="ECO:0000256" key="3">
    <source>
        <dbReference type="ARBA" id="ARBA00022833"/>
    </source>
</evidence>
<dbReference type="OrthoDB" id="6407410at2759"/>
<dbReference type="InParanoid" id="A0A1Q3CF99"/>
<dbReference type="EMBL" id="BDDD01001889">
    <property type="protein sequence ID" value="GAV78936.1"/>
    <property type="molecule type" value="Genomic_DNA"/>
</dbReference>
<evidence type="ECO:0000256" key="4">
    <source>
        <dbReference type="RuleBase" id="RU110713"/>
    </source>
</evidence>
<reference evidence="7" key="1">
    <citation type="submission" date="2016-04" db="EMBL/GenBank/DDBJ databases">
        <title>Cephalotus genome sequencing.</title>
        <authorList>
            <person name="Fukushima K."/>
            <person name="Hasebe M."/>
            <person name="Fang X."/>
        </authorList>
    </citation>
    <scope>NUCLEOTIDE SEQUENCE [LARGE SCALE GENOMIC DNA]</scope>
    <source>
        <strain evidence="7">cv. St1</strain>
    </source>
</reference>
<accession>A0A1Q3CF99</accession>
<name>A0A1Q3CF99_CEPFO</name>
<evidence type="ECO:0000256" key="2">
    <source>
        <dbReference type="ARBA" id="ARBA00022723"/>
    </source>
</evidence>
<keyword evidence="2" id="KW-0479">Metal-binding</keyword>
<evidence type="ECO:0000313" key="7">
    <source>
        <dbReference type="Proteomes" id="UP000187406"/>
    </source>
</evidence>
<keyword evidence="7" id="KW-1185">Reference proteome</keyword>
<dbReference type="Pfam" id="PF03226">
    <property type="entry name" value="Yippee-Mis18"/>
    <property type="match status" value="1"/>
</dbReference>
<comment type="caution">
    <text evidence="6">The sequence shown here is derived from an EMBL/GenBank/DDBJ whole genome shotgun (WGS) entry which is preliminary data.</text>
</comment>
<sequence>MGRLFLVELDNRSYRCSICDNSLALADDVLSRAFNCCRGRAFLFSNVVNVMVGPQEERLMISGMHTVEDVFCCCCGQYVGWKYIEAHDKKQKYKEGKFVLERWTIVEEVNENLDARASSSDPEYP</sequence>
<dbReference type="STRING" id="3775.A0A1Q3CF99"/>
<dbReference type="Proteomes" id="UP000187406">
    <property type="component" value="Unassembled WGS sequence"/>
</dbReference>